<proteinExistence type="inferred from homology"/>
<evidence type="ECO:0000256" key="5">
    <source>
        <dbReference type="ARBA" id="ARBA00022598"/>
    </source>
</evidence>
<dbReference type="InterPro" id="IPR011761">
    <property type="entry name" value="ATP-grasp"/>
</dbReference>
<dbReference type="GO" id="GO:0004637">
    <property type="term" value="F:phosphoribosylamine-glycine ligase activity"/>
    <property type="evidence" value="ECO:0007669"/>
    <property type="project" value="UniProtKB-UniRule"/>
</dbReference>
<evidence type="ECO:0000256" key="8">
    <source>
        <dbReference type="ARBA" id="ARBA00022840"/>
    </source>
</evidence>
<dbReference type="GO" id="GO:0005524">
    <property type="term" value="F:ATP binding"/>
    <property type="evidence" value="ECO:0007669"/>
    <property type="project" value="UniProtKB-UniRule"/>
</dbReference>
<dbReference type="UniPathway" id="UPA00074">
    <property type="reaction ID" value="UER00125"/>
</dbReference>
<dbReference type="InterPro" id="IPR013815">
    <property type="entry name" value="ATP_grasp_subdomain_1"/>
</dbReference>
<evidence type="ECO:0000256" key="13">
    <source>
        <dbReference type="HAMAP-Rule" id="MF_00138"/>
    </source>
</evidence>
<evidence type="ECO:0000256" key="10">
    <source>
        <dbReference type="ARBA" id="ARBA00038345"/>
    </source>
</evidence>
<accession>A0A0H4QFE9</accession>
<keyword evidence="9" id="KW-0464">Manganese</keyword>
<keyword evidence="17" id="KW-1185">Reference proteome</keyword>
<evidence type="ECO:0000313" key="17">
    <source>
        <dbReference type="Proteomes" id="UP000036106"/>
    </source>
</evidence>
<dbReference type="PANTHER" id="PTHR43472">
    <property type="entry name" value="PHOSPHORIBOSYLAMINE--GLYCINE LIGASE"/>
    <property type="match status" value="1"/>
</dbReference>
<evidence type="ECO:0000256" key="2">
    <source>
        <dbReference type="ARBA" id="ARBA00001946"/>
    </source>
</evidence>
<dbReference type="InterPro" id="IPR037123">
    <property type="entry name" value="PRibGlycinamide_synth_C_sf"/>
</dbReference>
<comment type="pathway">
    <text evidence="3 13">Purine metabolism; IMP biosynthesis via de novo pathway; N(1)-(5-phospho-D-ribosyl)glycinamide from 5-phospho-alpha-D-ribose 1-diphosphate: step 2/2.</text>
</comment>
<dbReference type="Gene3D" id="3.30.470.20">
    <property type="entry name" value="ATP-grasp fold, B domain"/>
    <property type="match status" value="1"/>
</dbReference>
<comment type="cofactor">
    <cofactor evidence="1">
        <name>Mn(2+)</name>
        <dbReference type="ChEBI" id="CHEBI:29035"/>
    </cofactor>
</comment>
<comment type="cofactor">
    <cofactor evidence="2">
        <name>Mg(2+)</name>
        <dbReference type="ChEBI" id="CHEBI:18420"/>
    </cofactor>
</comment>
<dbReference type="InterPro" id="IPR020559">
    <property type="entry name" value="PRibGlycinamide_synth_CS"/>
</dbReference>
<protein>
    <recommendedName>
        <fullName evidence="4 13">Phosphoribosylamine--glycine ligase</fullName>
        <ecNumber evidence="4 13">6.3.4.13</ecNumber>
    </recommendedName>
    <alternativeName>
        <fullName evidence="13">GARS</fullName>
    </alternativeName>
    <alternativeName>
        <fullName evidence="11 13">Glycinamide ribonucleotide synthetase</fullName>
    </alternativeName>
    <alternativeName>
        <fullName evidence="12 13">Phosphoribosylglycinamide synthetase</fullName>
    </alternativeName>
</protein>
<dbReference type="GO" id="GO:0009113">
    <property type="term" value="P:purine nucleobase biosynthetic process"/>
    <property type="evidence" value="ECO:0007669"/>
    <property type="project" value="InterPro"/>
</dbReference>
<keyword evidence="5 13" id="KW-0436">Ligase</keyword>
<comment type="catalytic activity">
    <reaction evidence="13">
        <text>5-phospho-beta-D-ribosylamine + glycine + ATP = N(1)-(5-phospho-beta-D-ribosyl)glycinamide + ADP + phosphate + H(+)</text>
        <dbReference type="Rhea" id="RHEA:17453"/>
        <dbReference type="ChEBI" id="CHEBI:15378"/>
        <dbReference type="ChEBI" id="CHEBI:30616"/>
        <dbReference type="ChEBI" id="CHEBI:43474"/>
        <dbReference type="ChEBI" id="CHEBI:57305"/>
        <dbReference type="ChEBI" id="CHEBI:58681"/>
        <dbReference type="ChEBI" id="CHEBI:143788"/>
        <dbReference type="ChEBI" id="CHEBI:456216"/>
        <dbReference type="EC" id="6.3.4.13"/>
    </reaction>
</comment>
<dbReference type="Gene3D" id="3.90.600.10">
    <property type="entry name" value="Phosphoribosylglycinamide synthetase, C-terminal domain"/>
    <property type="match status" value="1"/>
</dbReference>
<dbReference type="GO" id="GO:0006189">
    <property type="term" value="P:'de novo' IMP biosynthetic process"/>
    <property type="evidence" value="ECO:0007669"/>
    <property type="project" value="UniProtKB-UniRule"/>
</dbReference>
<evidence type="ECO:0000256" key="9">
    <source>
        <dbReference type="ARBA" id="ARBA00023211"/>
    </source>
</evidence>
<dbReference type="InterPro" id="IPR020561">
    <property type="entry name" value="PRibGlycinamid_synth_ATP-grasp"/>
</dbReference>
<keyword evidence="8 14" id="KW-0067">ATP-binding</keyword>
<dbReference type="SMART" id="SM01210">
    <property type="entry name" value="GARS_C"/>
    <property type="match status" value="1"/>
</dbReference>
<dbReference type="InterPro" id="IPR011054">
    <property type="entry name" value="Rudment_hybrid_motif"/>
</dbReference>
<dbReference type="EC" id="6.3.4.13" evidence="4 13"/>
<dbReference type="EMBL" id="CP012034">
    <property type="protein sequence ID" value="AKP66677.1"/>
    <property type="molecule type" value="Genomic_DNA"/>
</dbReference>
<reference evidence="17" key="1">
    <citation type="submission" date="2015-07" db="EMBL/GenBank/DDBJ databases">
        <title>Lactobacillus ginsenosidimutans/EMML 3141/ whole genome sequencing.</title>
        <authorList>
            <person name="Kim M.K."/>
            <person name="Im W.-T."/>
            <person name="Srinivasan S."/>
            <person name="Lee J.-J."/>
        </authorList>
    </citation>
    <scope>NUCLEOTIDE SEQUENCE [LARGE SCALE GENOMIC DNA]</scope>
    <source>
        <strain evidence="17">EMML 3041</strain>
    </source>
</reference>
<evidence type="ECO:0000256" key="3">
    <source>
        <dbReference type="ARBA" id="ARBA00005174"/>
    </source>
</evidence>
<dbReference type="Gene3D" id="3.30.1490.20">
    <property type="entry name" value="ATP-grasp fold, A domain"/>
    <property type="match status" value="1"/>
</dbReference>
<dbReference type="InterPro" id="IPR016185">
    <property type="entry name" value="PreATP-grasp_dom_sf"/>
</dbReference>
<evidence type="ECO:0000256" key="1">
    <source>
        <dbReference type="ARBA" id="ARBA00001936"/>
    </source>
</evidence>
<dbReference type="OrthoDB" id="9807240at2"/>
<dbReference type="PANTHER" id="PTHR43472:SF1">
    <property type="entry name" value="PHOSPHORIBOSYLAMINE--GLYCINE LIGASE, CHLOROPLASTIC"/>
    <property type="match status" value="1"/>
</dbReference>
<dbReference type="InterPro" id="IPR020560">
    <property type="entry name" value="PRibGlycinamide_synth_C-dom"/>
</dbReference>
<evidence type="ECO:0000256" key="7">
    <source>
        <dbReference type="ARBA" id="ARBA00022755"/>
    </source>
</evidence>
<keyword evidence="7 13" id="KW-0658">Purine biosynthesis</keyword>
<dbReference type="SMART" id="SM01209">
    <property type="entry name" value="GARS_A"/>
    <property type="match status" value="1"/>
</dbReference>
<dbReference type="AlphaFoldDB" id="A0A0H4QFE9"/>
<evidence type="ECO:0000313" key="16">
    <source>
        <dbReference type="EMBL" id="AKP66677.1"/>
    </source>
</evidence>
<dbReference type="PROSITE" id="PS00184">
    <property type="entry name" value="GARS"/>
    <property type="match status" value="1"/>
</dbReference>
<evidence type="ECO:0000256" key="4">
    <source>
        <dbReference type="ARBA" id="ARBA00013255"/>
    </source>
</evidence>
<dbReference type="Proteomes" id="UP000036106">
    <property type="component" value="Chromosome"/>
</dbReference>
<dbReference type="Gene3D" id="3.40.50.20">
    <property type="match status" value="1"/>
</dbReference>
<name>A0A0H4QFE9_9LACO</name>
<evidence type="ECO:0000259" key="15">
    <source>
        <dbReference type="PROSITE" id="PS50975"/>
    </source>
</evidence>
<dbReference type="KEGG" id="lgn:ABM34_03285"/>
<dbReference type="SUPFAM" id="SSF52440">
    <property type="entry name" value="PreATP-grasp domain"/>
    <property type="match status" value="1"/>
</dbReference>
<dbReference type="STRING" id="1007676.ABM34_03285"/>
<dbReference type="Pfam" id="PF02843">
    <property type="entry name" value="GARS_C"/>
    <property type="match status" value="1"/>
</dbReference>
<gene>
    <name evidence="13" type="primary">purD</name>
    <name evidence="16" type="ORF">ABM34_03285</name>
</gene>
<feature type="domain" description="ATP-grasp" evidence="15">
    <location>
        <begin position="108"/>
        <end position="313"/>
    </location>
</feature>
<dbReference type="PATRIC" id="fig|1007676.4.peg.679"/>
<evidence type="ECO:0000256" key="6">
    <source>
        <dbReference type="ARBA" id="ARBA00022741"/>
    </source>
</evidence>
<dbReference type="InterPro" id="IPR020562">
    <property type="entry name" value="PRibGlycinamide_synth_N"/>
</dbReference>
<dbReference type="GO" id="GO:0046872">
    <property type="term" value="F:metal ion binding"/>
    <property type="evidence" value="ECO:0007669"/>
    <property type="project" value="InterPro"/>
</dbReference>
<dbReference type="Pfam" id="PF02844">
    <property type="entry name" value="GARS_N"/>
    <property type="match status" value="1"/>
</dbReference>
<dbReference type="Pfam" id="PF01071">
    <property type="entry name" value="GARS_A"/>
    <property type="match status" value="1"/>
</dbReference>
<dbReference type="RefSeq" id="WP_048703335.1">
    <property type="nucleotide sequence ID" value="NZ_CP012034.1"/>
</dbReference>
<dbReference type="SUPFAM" id="SSF56059">
    <property type="entry name" value="Glutathione synthetase ATP-binding domain-like"/>
    <property type="match status" value="1"/>
</dbReference>
<keyword evidence="6 14" id="KW-0547">Nucleotide-binding</keyword>
<evidence type="ECO:0000256" key="14">
    <source>
        <dbReference type="PROSITE-ProRule" id="PRU00409"/>
    </source>
</evidence>
<dbReference type="InterPro" id="IPR000115">
    <property type="entry name" value="PRibGlycinamide_synth"/>
</dbReference>
<dbReference type="NCBIfam" id="TIGR00877">
    <property type="entry name" value="purD"/>
    <property type="match status" value="1"/>
</dbReference>
<evidence type="ECO:0000256" key="12">
    <source>
        <dbReference type="ARBA" id="ARBA00042864"/>
    </source>
</evidence>
<comment type="similarity">
    <text evidence="10 13">Belongs to the GARS family.</text>
</comment>
<sequence>MKILVVGSGAREDAICQSLQKSDRYNDVYCAPGNAGMKLSGIQTVGINEMEFTKLADFAIENDVNYTVVGPEQPLVEGIVDYFHERGLRIFGPDKKAAQIEGSKTFTKNLMKNANVPTAFFQEFTDFGLAIEYVEKTDKFPIVIKANGLASGKGVFIVESLDAAIDVLHDLLKDHQFGTEKVVIEEYLQGEEFSLMAFVNGSNFYPMPIAQDYKRALDGDQGLNTGGMGAVCPVENISSDVVYSAYKHVLKPFVRQMEAEEVSYTGVLYAGLIMTANGLRVIEFNVRFGDPETEVVLPRLKSDLSKVIDNLLLNEDVDDITWRDHGLDLGVFVASNGYPTNPEMGKSIGTKEQFTDTQLEINFAGVNENDGELITDGGRLYLVHTHAHTLLNAQDKVYSYLENVDTTNVFYRKDIGHNSN</sequence>
<organism evidence="16 17">
    <name type="scientific">Companilactobacillus ginsenosidimutans</name>
    <dbReference type="NCBI Taxonomy" id="1007676"/>
    <lineage>
        <taxon>Bacteria</taxon>
        <taxon>Bacillati</taxon>
        <taxon>Bacillota</taxon>
        <taxon>Bacilli</taxon>
        <taxon>Lactobacillales</taxon>
        <taxon>Lactobacillaceae</taxon>
        <taxon>Companilactobacillus</taxon>
    </lineage>
</organism>
<dbReference type="SUPFAM" id="SSF51246">
    <property type="entry name" value="Rudiment single hybrid motif"/>
    <property type="match status" value="1"/>
</dbReference>
<evidence type="ECO:0000256" key="11">
    <source>
        <dbReference type="ARBA" id="ARBA00042242"/>
    </source>
</evidence>
<dbReference type="HAMAP" id="MF_00138">
    <property type="entry name" value="GARS"/>
    <property type="match status" value="1"/>
</dbReference>
<dbReference type="PROSITE" id="PS50975">
    <property type="entry name" value="ATP_GRASP"/>
    <property type="match status" value="1"/>
</dbReference>